<dbReference type="WBParaSite" id="PSAMB.scaffold25size111298.g885.t1">
    <property type="protein sequence ID" value="PSAMB.scaffold25size111298.g885.t1"/>
    <property type="gene ID" value="PSAMB.scaffold25size111298.g885"/>
</dbReference>
<protein>
    <submittedName>
        <fullName evidence="2">Uncharacterized protein</fullName>
    </submittedName>
</protein>
<proteinExistence type="predicted"/>
<sequence>MSFRNSSIGDGQNLASMAGPTRLLVGIAAAAAAASVTNARPVNAGEKAAEPSYNRKALLFFHGLTAAPRPTLPAWTAAARRVVEGRIYSQPRPAAASSRAMIKVTWTAPRSYARPSRLHSSSFQSVGVYPRIVVVVGSCPPL</sequence>
<organism evidence="1 2">
    <name type="scientific">Plectus sambesii</name>
    <dbReference type="NCBI Taxonomy" id="2011161"/>
    <lineage>
        <taxon>Eukaryota</taxon>
        <taxon>Metazoa</taxon>
        <taxon>Ecdysozoa</taxon>
        <taxon>Nematoda</taxon>
        <taxon>Chromadorea</taxon>
        <taxon>Plectida</taxon>
        <taxon>Plectina</taxon>
        <taxon>Plectoidea</taxon>
        <taxon>Plectidae</taxon>
        <taxon>Plectus</taxon>
    </lineage>
</organism>
<dbReference type="AlphaFoldDB" id="A0A914VXP8"/>
<accession>A0A914VXP8</accession>
<dbReference type="Proteomes" id="UP000887566">
    <property type="component" value="Unplaced"/>
</dbReference>
<evidence type="ECO:0000313" key="1">
    <source>
        <dbReference type="Proteomes" id="UP000887566"/>
    </source>
</evidence>
<reference evidence="2" key="1">
    <citation type="submission" date="2022-11" db="UniProtKB">
        <authorList>
            <consortium name="WormBaseParasite"/>
        </authorList>
    </citation>
    <scope>IDENTIFICATION</scope>
</reference>
<keyword evidence="1" id="KW-1185">Reference proteome</keyword>
<name>A0A914VXP8_9BILA</name>
<evidence type="ECO:0000313" key="2">
    <source>
        <dbReference type="WBParaSite" id="PSAMB.scaffold25size111298.g885.t1"/>
    </source>
</evidence>